<dbReference type="GO" id="GO:0044550">
    <property type="term" value="P:secondary metabolite biosynthetic process"/>
    <property type="evidence" value="ECO:0007669"/>
    <property type="project" value="TreeGrafter"/>
</dbReference>
<evidence type="ECO:0000256" key="1">
    <source>
        <dbReference type="ARBA" id="ARBA00005189"/>
    </source>
</evidence>
<keyword evidence="8" id="KW-0275">Fatty acid biosynthesis</keyword>
<dbReference type="NCBIfam" id="TIGR00747">
    <property type="entry name" value="fabH"/>
    <property type="match status" value="1"/>
</dbReference>
<keyword evidence="10" id="KW-1133">Transmembrane helix</keyword>
<evidence type="ECO:0000256" key="7">
    <source>
        <dbReference type="ARBA" id="ARBA00023098"/>
    </source>
</evidence>
<comment type="similarity">
    <text evidence="2">Belongs to the thiolase-like superfamily. FabH family.</text>
</comment>
<keyword evidence="10" id="KW-0472">Membrane</keyword>
<reference evidence="13 14" key="1">
    <citation type="submission" date="2020-01" db="EMBL/GenBank/DDBJ databases">
        <authorList>
            <person name="Gulvik C.A."/>
            <person name="Batra D.G."/>
        </authorList>
    </citation>
    <scope>NUCLEOTIDE SEQUENCE [LARGE SCALE GENOMIC DNA]</scope>
    <source>
        <strain evidence="13 14">W9323</strain>
    </source>
</reference>
<dbReference type="KEGG" id="kpul:GXN76_12805"/>
<feature type="domain" description="Beta-ketoacyl-[acyl-carrier-protein] synthase III N-terminal" evidence="12">
    <location>
        <begin position="128"/>
        <end position="200"/>
    </location>
</feature>
<evidence type="ECO:0000256" key="6">
    <source>
        <dbReference type="ARBA" id="ARBA00022832"/>
    </source>
</evidence>
<accession>A0A7D3XR14</accession>
<sequence>MGVESLNLHQSFITSGLSVPVGISGTGMYVPDRVITNDDLTRRLDTSNEWIVTKTGIRERRFLEEGELLSDMCVKAAEAAMAEAGVTPQDLDAIILSTFTFDQLLPSTALIVREKLGAHKAIPIDLNQAACAGSVYGIWMGCHLMQNQQIRHVLVIGAEALSRITDSTDRSTRVFFGDAAGALVLSNTEPGYGILSWDLDAALSYSVEVPAGGSKKPATMDTVQQREHFLKMDGRKVWTEATQRLPATIRSVVAKAGLSIQDVDHFLLHQANLNIVKEVFNTLEQPLEKATNNVDRFGNTGAATVFTILHEALTKGRVKDGDHIVLAAIGAGFIWGGLCFRYASAS</sequence>
<dbReference type="EMBL" id="CP048104">
    <property type="protein sequence ID" value="QKG85267.1"/>
    <property type="molecule type" value="Genomic_DNA"/>
</dbReference>
<dbReference type="NCBIfam" id="NF006829">
    <property type="entry name" value="PRK09352.1"/>
    <property type="match status" value="1"/>
</dbReference>
<gene>
    <name evidence="13" type="ORF">GXN76_12805</name>
</gene>
<keyword evidence="7" id="KW-0443">Lipid metabolism</keyword>
<comment type="pathway">
    <text evidence="1">Lipid metabolism.</text>
</comment>
<organism evidence="13 14">
    <name type="scientific">Kroppenstedtia pulmonis</name>
    <dbReference type="NCBI Taxonomy" id="1380685"/>
    <lineage>
        <taxon>Bacteria</taxon>
        <taxon>Bacillati</taxon>
        <taxon>Bacillota</taxon>
        <taxon>Bacilli</taxon>
        <taxon>Bacillales</taxon>
        <taxon>Thermoactinomycetaceae</taxon>
        <taxon>Kroppenstedtia</taxon>
    </lineage>
</organism>
<keyword evidence="4" id="KW-0444">Lipid biosynthesis</keyword>
<dbReference type="Gene3D" id="3.40.47.10">
    <property type="match status" value="1"/>
</dbReference>
<evidence type="ECO:0000256" key="2">
    <source>
        <dbReference type="ARBA" id="ARBA00008642"/>
    </source>
</evidence>
<dbReference type="Proteomes" id="UP000503088">
    <property type="component" value="Chromosome"/>
</dbReference>
<dbReference type="InterPro" id="IPR013751">
    <property type="entry name" value="ACP_syn_III_N"/>
</dbReference>
<proteinExistence type="inferred from homology"/>
<dbReference type="SUPFAM" id="SSF53901">
    <property type="entry name" value="Thiolase-like"/>
    <property type="match status" value="1"/>
</dbReference>
<dbReference type="InterPro" id="IPR016039">
    <property type="entry name" value="Thiolase-like"/>
</dbReference>
<evidence type="ECO:0000256" key="9">
    <source>
        <dbReference type="ARBA" id="ARBA00023315"/>
    </source>
</evidence>
<evidence type="ECO:0000256" key="10">
    <source>
        <dbReference type="SAM" id="Phobius"/>
    </source>
</evidence>
<evidence type="ECO:0000256" key="4">
    <source>
        <dbReference type="ARBA" id="ARBA00022516"/>
    </source>
</evidence>
<keyword evidence="10" id="KW-0812">Transmembrane</keyword>
<keyword evidence="6" id="KW-0276">Fatty acid metabolism</keyword>
<dbReference type="Pfam" id="PF08541">
    <property type="entry name" value="ACP_syn_III_C"/>
    <property type="match status" value="1"/>
</dbReference>
<dbReference type="Pfam" id="PF08545">
    <property type="entry name" value="ACP_syn_III"/>
    <property type="match status" value="1"/>
</dbReference>
<evidence type="ECO:0000259" key="11">
    <source>
        <dbReference type="Pfam" id="PF08541"/>
    </source>
</evidence>
<name>A0A7D3XR14_9BACL</name>
<evidence type="ECO:0000313" key="14">
    <source>
        <dbReference type="Proteomes" id="UP000503088"/>
    </source>
</evidence>
<dbReference type="GO" id="GO:0006633">
    <property type="term" value="P:fatty acid biosynthetic process"/>
    <property type="evidence" value="ECO:0007669"/>
    <property type="project" value="UniProtKB-KW"/>
</dbReference>
<dbReference type="InterPro" id="IPR013747">
    <property type="entry name" value="ACP_syn_III_C"/>
</dbReference>
<keyword evidence="5" id="KW-0808">Transferase</keyword>
<evidence type="ECO:0000259" key="12">
    <source>
        <dbReference type="Pfam" id="PF08545"/>
    </source>
</evidence>
<keyword evidence="9" id="KW-0012">Acyltransferase</keyword>
<evidence type="ECO:0000313" key="13">
    <source>
        <dbReference type="EMBL" id="QKG85267.1"/>
    </source>
</evidence>
<keyword evidence="14" id="KW-1185">Reference proteome</keyword>
<dbReference type="PANTHER" id="PTHR34069">
    <property type="entry name" value="3-OXOACYL-[ACYL-CARRIER-PROTEIN] SYNTHASE 3"/>
    <property type="match status" value="1"/>
</dbReference>
<keyword evidence="3" id="KW-0963">Cytoplasm</keyword>
<dbReference type="AlphaFoldDB" id="A0A7D3XR14"/>
<protein>
    <submittedName>
        <fullName evidence="13">Ketoacyl-ACP synthase III</fullName>
    </submittedName>
</protein>
<dbReference type="GO" id="GO:0004315">
    <property type="term" value="F:3-oxoacyl-[acyl-carrier-protein] synthase activity"/>
    <property type="evidence" value="ECO:0007669"/>
    <property type="project" value="InterPro"/>
</dbReference>
<feature type="domain" description="Beta-ketoacyl-[acyl-carrier-protein] synthase III C-terminal" evidence="11">
    <location>
        <begin position="254"/>
        <end position="342"/>
    </location>
</feature>
<evidence type="ECO:0000256" key="5">
    <source>
        <dbReference type="ARBA" id="ARBA00022679"/>
    </source>
</evidence>
<dbReference type="PANTHER" id="PTHR34069:SF2">
    <property type="entry name" value="BETA-KETOACYL-[ACYL-CARRIER-PROTEIN] SYNTHASE III"/>
    <property type="match status" value="1"/>
</dbReference>
<dbReference type="CDD" id="cd00830">
    <property type="entry name" value="KAS_III"/>
    <property type="match status" value="1"/>
</dbReference>
<evidence type="ECO:0000256" key="3">
    <source>
        <dbReference type="ARBA" id="ARBA00022490"/>
    </source>
</evidence>
<evidence type="ECO:0000256" key="8">
    <source>
        <dbReference type="ARBA" id="ARBA00023160"/>
    </source>
</evidence>
<dbReference type="InterPro" id="IPR004655">
    <property type="entry name" value="FabH"/>
</dbReference>
<feature type="transmembrane region" description="Helical" evidence="10">
    <location>
        <begin position="324"/>
        <end position="343"/>
    </location>
</feature>